<keyword evidence="2" id="KW-1185">Reference proteome</keyword>
<accession>A0A0B2W478</accession>
<dbReference type="EMBL" id="JPKZ01000241">
    <property type="protein sequence ID" value="KHN88382.1"/>
    <property type="molecule type" value="Genomic_DNA"/>
</dbReference>
<evidence type="ECO:0000313" key="2">
    <source>
        <dbReference type="Proteomes" id="UP000031036"/>
    </source>
</evidence>
<proteinExistence type="predicted"/>
<organism evidence="1 2">
    <name type="scientific">Toxocara canis</name>
    <name type="common">Canine roundworm</name>
    <dbReference type="NCBI Taxonomy" id="6265"/>
    <lineage>
        <taxon>Eukaryota</taxon>
        <taxon>Metazoa</taxon>
        <taxon>Ecdysozoa</taxon>
        <taxon>Nematoda</taxon>
        <taxon>Chromadorea</taxon>
        <taxon>Rhabditida</taxon>
        <taxon>Spirurina</taxon>
        <taxon>Ascaridomorpha</taxon>
        <taxon>Ascaridoidea</taxon>
        <taxon>Toxocaridae</taxon>
        <taxon>Toxocara</taxon>
    </lineage>
</organism>
<dbReference type="Proteomes" id="UP000031036">
    <property type="component" value="Unassembled WGS sequence"/>
</dbReference>
<name>A0A0B2W478_TOXCA</name>
<gene>
    <name evidence="1" type="ORF">Tcan_00575</name>
</gene>
<dbReference type="AlphaFoldDB" id="A0A0B2W478"/>
<comment type="caution">
    <text evidence="1">The sequence shown here is derived from an EMBL/GenBank/DDBJ whole genome shotgun (WGS) entry which is preliminary data.</text>
</comment>
<sequence length="144" mass="16285">MSKQQLFHVSLDNCARKTWLHEEKCSSAVTAIHTVSRRVRHETVAACPISEWSSTEMPSTSINRTDNAQLRLAQTLPERLLSSLDTLVVRNESKKYGDSSSYVGNPTHVPLPSSLPTIFNEFCASPNAQILTRRCFMTHLERRE</sequence>
<reference evidence="1 2" key="1">
    <citation type="submission" date="2014-11" db="EMBL/GenBank/DDBJ databases">
        <title>Genetic blueprint of the zoonotic pathogen Toxocara canis.</title>
        <authorList>
            <person name="Zhu X.-Q."/>
            <person name="Korhonen P.K."/>
            <person name="Cai H."/>
            <person name="Young N.D."/>
            <person name="Nejsum P."/>
            <person name="von Samson-Himmelstjerna G."/>
            <person name="Boag P.R."/>
            <person name="Tan P."/>
            <person name="Li Q."/>
            <person name="Min J."/>
            <person name="Yang Y."/>
            <person name="Wang X."/>
            <person name="Fang X."/>
            <person name="Hall R.S."/>
            <person name="Hofmann A."/>
            <person name="Sternberg P.W."/>
            <person name="Jex A.R."/>
            <person name="Gasser R.B."/>
        </authorList>
    </citation>
    <scope>NUCLEOTIDE SEQUENCE [LARGE SCALE GENOMIC DNA]</scope>
    <source>
        <strain evidence="1">PN_DK_2014</strain>
    </source>
</reference>
<evidence type="ECO:0000313" key="1">
    <source>
        <dbReference type="EMBL" id="KHN88382.1"/>
    </source>
</evidence>
<protein>
    <submittedName>
        <fullName evidence="1">Uncharacterized protein</fullName>
    </submittedName>
</protein>
<feature type="non-terminal residue" evidence="1">
    <location>
        <position position="144"/>
    </location>
</feature>